<name>W2Y051_PHYNI</name>
<reference evidence="2 3" key="1">
    <citation type="submission" date="2013-11" db="EMBL/GenBank/DDBJ databases">
        <title>The Genome Sequence of Phytophthora parasitica P10297.</title>
        <authorList>
            <consortium name="The Broad Institute Genomics Platform"/>
            <person name="Russ C."/>
            <person name="Tyler B."/>
            <person name="Panabieres F."/>
            <person name="Shan W."/>
            <person name="Tripathy S."/>
            <person name="Grunwald N."/>
            <person name="Machado M."/>
            <person name="Johnson C.S."/>
            <person name="Walker B."/>
            <person name="Young S.K."/>
            <person name="Zeng Q."/>
            <person name="Gargeya S."/>
            <person name="Fitzgerald M."/>
            <person name="Haas B."/>
            <person name="Abouelleil A."/>
            <person name="Allen A.W."/>
            <person name="Alvarado L."/>
            <person name="Arachchi H.M."/>
            <person name="Berlin A.M."/>
            <person name="Chapman S.B."/>
            <person name="Gainer-Dewar J."/>
            <person name="Goldberg J."/>
            <person name="Griggs A."/>
            <person name="Gujja S."/>
            <person name="Hansen M."/>
            <person name="Howarth C."/>
            <person name="Imamovic A."/>
            <person name="Ireland A."/>
            <person name="Larimer J."/>
            <person name="McCowan C."/>
            <person name="Murphy C."/>
            <person name="Pearson M."/>
            <person name="Poon T.W."/>
            <person name="Priest M."/>
            <person name="Roberts A."/>
            <person name="Saif S."/>
            <person name="Shea T."/>
            <person name="Sisk P."/>
            <person name="Sykes S."/>
            <person name="Wortman J."/>
            <person name="Nusbaum C."/>
            <person name="Birren B."/>
        </authorList>
    </citation>
    <scope>NUCLEOTIDE SEQUENCE [LARGE SCALE GENOMIC DNA]</scope>
    <source>
        <strain evidence="2 3">P10297</strain>
    </source>
</reference>
<gene>
    <name evidence="2" type="ORF">F442_22374</name>
</gene>
<evidence type="ECO:0000256" key="1">
    <source>
        <dbReference type="SAM" id="MobiDB-lite"/>
    </source>
</evidence>
<proteinExistence type="predicted"/>
<dbReference type="AlphaFoldDB" id="W2Y051"/>
<dbReference type="OrthoDB" id="93877at2759"/>
<protein>
    <submittedName>
        <fullName evidence="2">Uncharacterized protein</fullName>
    </submittedName>
</protein>
<organism evidence="2 3">
    <name type="scientific">Phytophthora nicotianae P10297</name>
    <dbReference type="NCBI Taxonomy" id="1317064"/>
    <lineage>
        <taxon>Eukaryota</taxon>
        <taxon>Sar</taxon>
        <taxon>Stramenopiles</taxon>
        <taxon>Oomycota</taxon>
        <taxon>Peronosporomycetes</taxon>
        <taxon>Peronosporales</taxon>
        <taxon>Peronosporaceae</taxon>
        <taxon>Phytophthora</taxon>
    </lineage>
</organism>
<dbReference type="EMBL" id="ANIY01004825">
    <property type="protein sequence ID" value="ETP28331.1"/>
    <property type="molecule type" value="Genomic_DNA"/>
</dbReference>
<dbReference type="Proteomes" id="UP000018948">
    <property type="component" value="Unassembled WGS sequence"/>
</dbReference>
<accession>W2Y051</accession>
<feature type="compositionally biased region" description="Basic residues" evidence="1">
    <location>
        <begin position="1"/>
        <end position="11"/>
    </location>
</feature>
<evidence type="ECO:0000313" key="2">
    <source>
        <dbReference type="EMBL" id="ETP28331.1"/>
    </source>
</evidence>
<feature type="region of interest" description="Disordered" evidence="1">
    <location>
        <begin position="1"/>
        <end position="41"/>
    </location>
</feature>
<evidence type="ECO:0000313" key="3">
    <source>
        <dbReference type="Proteomes" id="UP000018948"/>
    </source>
</evidence>
<sequence>MTPSASKKRYASRADPPSKRLCYSHPDSSNEVVGSEIPGTIKTETTAASAKGNEESDAAVEPTTAVVSYVSPLERLQHLCAQQTAEQETVNTVEGLLRFIEANDVIHSAVRARLRVIAKVVWASTHVVKTGEIARIHIVDEKAPETFDAMQRAFRDDYSRDYLAVDQLLITATVFGCTGDSPGIPPDGAIVTINNPSKVNLFMDKSCQLTIRLANLTFEQYYLRP</sequence>
<comment type="caution">
    <text evidence="2">The sequence shown here is derived from an EMBL/GenBank/DDBJ whole genome shotgun (WGS) entry which is preliminary data.</text>
</comment>